<dbReference type="Proteomes" id="UP000006727">
    <property type="component" value="Chromosome 11"/>
</dbReference>
<keyword evidence="4" id="KW-1185">Reference proteome</keyword>
<evidence type="ECO:0000313" key="3">
    <source>
        <dbReference type="EnsemblPlants" id="PAC:32959554.CDS.1"/>
    </source>
</evidence>
<accession>A0A2K1JUY0</accession>
<evidence type="ECO:0000313" key="2">
    <source>
        <dbReference type="EMBL" id="PNR45334.1"/>
    </source>
</evidence>
<dbReference type="InParanoid" id="A0A2K1JUY0"/>
<protein>
    <submittedName>
        <fullName evidence="2 3">Uncharacterized protein</fullName>
    </submittedName>
</protein>
<dbReference type="EMBL" id="ABEU02000011">
    <property type="protein sequence ID" value="PNR45334.1"/>
    <property type="molecule type" value="Genomic_DNA"/>
</dbReference>
<gene>
    <name evidence="2" type="ORF">PHYPA_015105</name>
</gene>
<organism evidence="2">
    <name type="scientific">Physcomitrium patens</name>
    <name type="common">Spreading-leaved earth moss</name>
    <name type="synonym">Physcomitrella patens</name>
    <dbReference type="NCBI Taxonomy" id="3218"/>
    <lineage>
        <taxon>Eukaryota</taxon>
        <taxon>Viridiplantae</taxon>
        <taxon>Streptophyta</taxon>
        <taxon>Embryophyta</taxon>
        <taxon>Bryophyta</taxon>
        <taxon>Bryophytina</taxon>
        <taxon>Bryopsida</taxon>
        <taxon>Funariidae</taxon>
        <taxon>Funariales</taxon>
        <taxon>Funariaceae</taxon>
        <taxon>Physcomitrium</taxon>
    </lineage>
</organism>
<sequence>MSPGPGAIKDERHQFKTNPQAQGPGPETFDSFWTVYIKGTYFSPDLDPSPGPASYHPRVPPRNAPSFSIARRLTTPFYDAGPAPPKPPRPRGRFRSCPPHCPRYTGSSSPSSDSPSSPPPLPLIRILRQRLRRSTMELLQSRDAALVPPPPRLLGVLSSPSFPAPFPSFSRIPFPLVGSSAFAA</sequence>
<evidence type="ECO:0000256" key="1">
    <source>
        <dbReference type="SAM" id="MobiDB-lite"/>
    </source>
</evidence>
<dbReference type="PaxDb" id="3218-PP1S80_175V6.1"/>
<dbReference type="Gramene" id="Pp3c11_16240V3.1">
    <property type="protein sequence ID" value="PAC:32959554.CDS.1"/>
    <property type="gene ID" value="Pp3c11_16240"/>
</dbReference>
<dbReference type="AlphaFoldDB" id="A0A2K1JUY0"/>
<dbReference type="EnsemblPlants" id="Pp3c11_16240V3.1">
    <property type="protein sequence ID" value="PAC:32959554.CDS.1"/>
    <property type="gene ID" value="Pp3c11_16240"/>
</dbReference>
<name>A0A2K1JUY0_PHYPA</name>
<feature type="region of interest" description="Disordered" evidence="1">
    <location>
        <begin position="45"/>
        <end position="123"/>
    </location>
</feature>
<feature type="region of interest" description="Disordered" evidence="1">
    <location>
        <begin position="1"/>
        <end position="29"/>
    </location>
</feature>
<proteinExistence type="predicted"/>
<evidence type="ECO:0000313" key="4">
    <source>
        <dbReference type="Proteomes" id="UP000006727"/>
    </source>
</evidence>
<reference evidence="2 4" key="1">
    <citation type="journal article" date="2008" name="Science">
        <title>The Physcomitrella genome reveals evolutionary insights into the conquest of land by plants.</title>
        <authorList>
            <person name="Rensing S."/>
            <person name="Lang D."/>
            <person name="Zimmer A."/>
            <person name="Terry A."/>
            <person name="Salamov A."/>
            <person name="Shapiro H."/>
            <person name="Nishiyama T."/>
            <person name="Perroud P.-F."/>
            <person name="Lindquist E."/>
            <person name="Kamisugi Y."/>
            <person name="Tanahashi T."/>
            <person name="Sakakibara K."/>
            <person name="Fujita T."/>
            <person name="Oishi K."/>
            <person name="Shin-I T."/>
            <person name="Kuroki Y."/>
            <person name="Toyoda A."/>
            <person name="Suzuki Y."/>
            <person name="Hashimoto A."/>
            <person name="Yamaguchi K."/>
            <person name="Sugano A."/>
            <person name="Kohara Y."/>
            <person name="Fujiyama A."/>
            <person name="Anterola A."/>
            <person name="Aoki S."/>
            <person name="Ashton N."/>
            <person name="Barbazuk W.B."/>
            <person name="Barker E."/>
            <person name="Bennetzen J."/>
            <person name="Bezanilla M."/>
            <person name="Blankenship R."/>
            <person name="Cho S.H."/>
            <person name="Dutcher S."/>
            <person name="Estelle M."/>
            <person name="Fawcett J.A."/>
            <person name="Gundlach H."/>
            <person name="Hanada K."/>
            <person name="Heyl A."/>
            <person name="Hicks K.A."/>
            <person name="Hugh J."/>
            <person name="Lohr M."/>
            <person name="Mayer K."/>
            <person name="Melkozernov A."/>
            <person name="Murata T."/>
            <person name="Nelson D."/>
            <person name="Pils B."/>
            <person name="Prigge M."/>
            <person name="Reiss B."/>
            <person name="Renner T."/>
            <person name="Rombauts S."/>
            <person name="Rushton P."/>
            <person name="Sanderfoot A."/>
            <person name="Schween G."/>
            <person name="Shiu S.-H."/>
            <person name="Stueber K."/>
            <person name="Theodoulou F.L."/>
            <person name="Tu H."/>
            <person name="Van de Peer Y."/>
            <person name="Verrier P.J."/>
            <person name="Waters E."/>
            <person name="Wood A."/>
            <person name="Yang L."/>
            <person name="Cove D."/>
            <person name="Cuming A."/>
            <person name="Hasebe M."/>
            <person name="Lucas S."/>
            <person name="Mishler D.B."/>
            <person name="Reski R."/>
            <person name="Grigoriev I."/>
            <person name="Quatrano R.S."/>
            <person name="Boore J.L."/>
        </authorList>
    </citation>
    <scope>NUCLEOTIDE SEQUENCE [LARGE SCALE GENOMIC DNA]</scope>
    <source>
        <strain evidence="3 4">cv. Gransden 2004</strain>
    </source>
</reference>
<reference evidence="3" key="3">
    <citation type="submission" date="2020-12" db="UniProtKB">
        <authorList>
            <consortium name="EnsemblPlants"/>
        </authorList>
    </citation>
    <scope>IDENTIFICATION</scope>
</reference>
<reference evidence="2 4" key="2">
    <citation type="journal article" date="2018" name="Plant J.">
        <title>The Physcomitrella patens chromosome-scale assembly reveals moss genome structure and evolution.</title>
        <authorList>
            <person name="Lang D."/>
            <person name="Ullrich K.K."/>
            <person name="Murat F."/>
            <person name="Fuchs J."/>
            <person name="Jenkins J."/>
            <person name="Haas F.B."/>
            <person name="Piednoel M."/>
            <person name="Gundlach H."/>
            <person name="Van Bel M."/>
            <person name="Meyberg R."/>
            <person name="Vives C."/>
            <person name="Morata J."/>
            <person name="Symeonidi A."/>
            <person name="Hiss M."/>
            <person name="Muchero W."/>
            <person name="Kamisugi Y."/>
            <person name="Saleh O."/>
            <person name="Blanc G."/>
            <person name="Decker E.L."/>
            <person name="van Gessel N."/>
            <person name="Grimwood J."/>
            <person name="Hayes R.D."/>
            <person name="Graham S.W."/>
            <person name="Gunter L.E."/>
            <person name="McDaniel S.F."/>
            <person name="Hoernstein S.N.W."/>
            <person name="Larsson A."/>
            <person name="Li F.W."/>
            <person name="Perroud P.F."/>
            <person name="Phillips J."/>
            <person name="Ranjan P."/>
            <person name="Rokshar D.S."/>
            <person name="Rothfels C.J."/>
            <person name="Schneider L."/>
            <person name="Shu S."/>
            <person name="Stevenson D.W."/>
            <person name="Thummler F."/>
            <person name="Tillich M."/>
            <person name="Villarreal Aguilar J.C."/>
            <person name="Widiez T."/>
            <person name="Wong G.K."/>
            <person name="Wymore A."/>
            <person name="Zhang Y."/>
            <person name="Zimmer A.D."/>
            <person name="Quatrano R.S."/>
            <person name="Mayer K.F.X."/>
            <person name="Goodstein D."/>
            <person name="Casacuberta J.M."/>
            <person name="Vandepoele K."/>
            <person name="Reski R."/>
            <person name="Cuming A.C."/>
            <person name="Tuskan G.A."/>
            <person name="Maumus F."/>
            <person name="Salse J."/>
            <person name="Schmutz J."/>
            <person name="Rensing S.A."/>
        </authorList>
    </citation>
    <scope>NUCLEOTIDE SEQUENCE [LARGE SCALE GENOMIC DNA]</scope>
    <source>
        <strain evidence="3 4">cv. Gransden 2004</strain>
    </source>
</reference>